<comment type="subcellular location">
    <subcellularLocation>
        <location evidence="10">Cytoplasm</location>
    </subcellularLocation>
    <subcellularLocation>
        <location evidence="10">Nucleus</location>
    </subcellularLocation>
</comment>
<dbReference type="SUPFAM" id="SSF52540">
    <property type="entry name" value="P-loop containing nucleoside triphosphate hydrolases"/>
    <property type="match status" value="1"/>
</dbReference>
<reference evidence="11 12" key="1">
    <citation type="journal article" date="2015" name="Sci. Rep.">
        <title>Genome of the facultative scuticociliatosis pathogen Pseudocohnilembus persalinus provides insight into its virulence through horizontal gene transfer.</title>
        <authorList>
            <person name="Xiong J."/>
            <person name="Wang G."/>
            <person name="Cheng J."/>
            <person name="Tian M."/>
            <person name="Pan X."/>
            <person name="Warren A."/>
            <person name="Jiang C."/>
            <person name="Yuan D."/>
            <person name="Miao W."/>
        </authorList>
    </citation>
    <scope>NUCLEOTIDE SEQUENCE [LARGE SCALE GENOMIC DNA]</scope>
    <source>
        <strain evidence="11">36N120E</strain>
    </source>
</reference>
<dbReference type="GO" id="GO:0005737">
    <property type="term" value="C:cytoplasm"/>
    <property type="evidence" value="ECO:0007669"/>
    <property type="project" value="UniProtKB-SubCell"/>
</dbReference>
<dbReference type="GO" id="GO:0006364">
    <property type="term" value="P:rRNA processing"/>
    <property type="evidence" value="ECO:0007669"/>
    <property type="project" value="UniProtKB-KW"/>
</dbReference>
<keyword evidence="7 10" id="KW-0418">Kinase</keyword>
<dbReference type="InterPro" id="IPR027417">
    <property type="entry name" value="P-loop_NTPase"/>
</dbReference>
<dbReference type="EC" id="2.7.4.3" evidence="10"/>
<protein>
    <recommendedName>
        <fullName evidence="10">Adenylate kinase isoenzyme 6 homolog</fullName>
        <shortName evidence="10">AK6</shortName>
        <ecNumber evidence="10">2.7.4.3</ecNumber>
    </recommendedName>
    <alternativeName>
        <fullName evidence="10">Dual activity adenylate kinase/ATPase</fullName>
        <shortName evidence="10">AK/ATPase</shortName>
    </alternativeName>
</protein>
<dbReference type="InterPro" id="IPR020618">
    <property type="entry name" value="Adenyl_kinase_AK6"/>
</dbReference>
<dbReference type="GO" id="GO:0005524">
    <property type="term" value="F:ATP binding"/>
    <property type="evidence" value="ECO:0007669"/>
    <property type="project" value="UniProtKB-KW"/>
</dbReference>
<comment type="caution">
    <text evidence="11">The sequence shown here is derived from an EMBL/GenBank/DDBJ whole genome shotgun (WGS) entry which is preliminary data.</text>
</comment>
<dbReference type="Gene3D" id="3.40.50.300">
    <property type="entry name" value="P-loop containing nucleotide triphosphate hydrolases"/>
    <property type="match status" value="1"/>
</dbReference>
<feature type="binding site" evidence="10">
    <location>
        <position position="31"/>
    </location>
    <ligand>
        <name>ATP</name>
        <dbReference type="ChEBI" id="CHEBI:30616"/>
    </ligand>
</feature>
<feature type="region of interest" description="LID" evidence="10">
    <location>
        <begin position="123"/>
        <end position="133"/>
    </location>
</feature>
<keyword evidence="6 10" id="KW-0547">Nucleotide-binding</keyword>
<evidence type="ECO:0000256" key="7">
    <source>
        <dbReference type="ARBA" id="ARBA00022777"/>
    </source>
</evidence>
<evidence type="ECO:0000256" key="1">
    <source>
        <dbReference type="ARBA" id="ARBA00000582"/>
    </source>
</evidence>
<keyword evidence="8 10" id="KW-0067">ATP-binding</keyword>
<dbReference type="FunFam" id="3.40.50.300:FF:000372">
    <property type="entry name" value="Adenylate kinase isoenzyme 6 homolog"/>
    <property type="match status" value="1"/>
</dbReference>
<dbReference type="PANTHER" id="PTHR12595">
    <property type="entry name" value="POS9-ACTIVATING FACTOR FAP7-RELATED"/>
    <property type="match status" value="1"/>
</dbReference>
<organism evidence="11 12">
    <name type="scientific">Pseudocohnilembus persalinus</name>
    <name type="common">Ciliate</name>
    <dbReference type="NCBI Taxonomy" id="266149"/>
    <lineage>
        <taxon>Eukaryota</taxon>
        <taxon>Sar</taxon>
        <taxon>Alveolata</taxon>
        <taxon>Ciliophora</taxon>
        <taxon>Intramacronucleata</taxon>
        <taxon>Oligohymenophorea</taxon>
        <taxon>Scuticociliatia</taxon>
        <taxon>Philasterida</taxon>
        <taxon>Pseudocohnilembidae</taxon>
        <taxon>Pseudocohnilembus</taxon>
    </lineage>
</organism>
<gene>
    <name evidence="11" type="ORF">PPERSA_01657</name>
</gene>
<evidence type="ECO:0000256" key="10">
    <source>
        <dbReference type="HAMAP-Rule" id="MF_03173"/>
    </source>
</evidence>
<keyword evidence="11" id="KW-0378">Hydrolase</keyword>
<sequence length="345" mass="40968">MELEEGDQIPQQQLRTKPNILVTGTPGVGKTTFCQLLEGTIENLEHINIGKYVHEKKLYVDWNTDFDVPEFDVDKVCDYFEPIMQQGGKIVDFHSCDFFPERWFDMVILLRCDNTNLFDRLQARNYTQKKIQENIECEILEVTSQEVFESYNKDIIVELQNSKQEDMEKNLNIVIEGLKKWKQLQDEKIAQQKQKQKHIKMNKLIRKSLKGLIKNQCRNDEEYKSLVGKAIDYLQTGERKNQIAPKFRSKDFLDDEVLPIDRKKIDPRNRITLSVEEDIIVFEDQQKQIGDMERIRMKNIDKVLQTDTYFHETKPYEERIDTEHIMERSIVKQSQKSGRNLMQRI</sequence>
<comment type="subunit">
    <text evidence="10">Interacts with small ribosomal subunit protein uS11. Not a structural component of 43S pre-ribosomes, but transiently interacts with them by binding to uS11.</text>
</comment>
<comment type="similarity">
    <text evidence="10">Belongs to the adenylate kinase family. AK6 subfamily.</text>
</comment>
<keyword evidence="9 10" id="KW-0539">Nucleus</keyword>
<keyword evidence="3 10" id="KW-0690">Ribosome biogenesis</keyword>
<evidence type="ECO:0000313" key="12">
    <source>
        <dbReference type="Proteomes" id="UP000054937"/>
    </source>
</evidence>
<dbReference type="GO" id="GO:0004017">
    <property type="term" value="F:AMP kinase activity"/>
    <property type="evidence" value="ECO:0007669"/>
    <property type="project" value="UniProtKB-UniRule"/>
</dbReference>
<dbReference type="Proteomes" id="UP000054937">
    <property type="component" value="Unassembled WGS sequence"/>
</dbReference>
<keyword evidence="2 10" id="KW-0963">Cytoplasm</keyword>
<comment type="catalytic activity">
    <reaction evidence="1 10">
        <text>AMP + ATP = 2 ADP</text>
        <dbReference type="Rhea" id="RHEA:12973"/>
        <dbReference type="ChEBI" id="CHEBI:30616"/>
        <dbReference type="ChEBI" id="CHEBI:456215"/>
        <dbReference type="ChEBI" id="CHEBI:456216"/>
        <dbReference type="EC" id="2.7.4.3"/>
    </reaction>
</comment>
<dbReference type="GO" id="GO:0042274">
    <property type="term" value="P:ribosomal small subunit biogenesis"/>
    <property type="evidence" value="ECO:0007669"/>
    <property type="project" value="UniProtKB-UniRule"/>
</dbReference>
<feature type="binding site" evidence="10">
    <location>
        <position position="27"/>
    </location>
    <ligand>
        <name>ATP</name>
        <dbReference type="ChEBI" id="CHEBI:30616"/>
    </ligand>
</feature>
<accession>A0A0V0R1F3</accession>
<evidence type="ECO:0000256" key="2">
    <source>
        <dbReference type="ARBA" id="ARBA00022490"/>
    </source>
</evidence>
<comment type="catalytic activity">
    <reaction evidence="10">
        <text>ATP + H2O = ADP + phosphate + H(+)</text>
        <dbReference type="Rhea" id="RHEA:13065"/>
        <dbReference type="ChEBI" id="CHEBI:15377"/>
        <dbReference type="ChEBI" id="CHEBI:15378"/>
        <dbReference type="ChEBI" id="CHEBI:30616"/>
        <dbReference type="ChEBI" id="CHEBI:43474"/>
        <dbReference type="ChEBI" id="CHEBI:456216"/>
    </reaction>
</comment>
<feature type="binding site" evidence="10">
    <location>
        <position position="32"/>
    </location>
    <ligand>
        <name>ATP</name>
        <dbReference type="ChEBI" id="CHEBI:30616"/>
    </ligand>
</feature>
<feature type="binding site" evidence="10">
    <location>
        <position position="163"/>
    </location>
    <ligand>
        <name>ATP</name>
        <dbReference type="ChEBI" id="CHEBI:30616"/>
    </ligand>
</feature>
<name>A0A0V0R1F3_PSEPJ</name>
<dbReference type="Pfam" id="PF13238">
    <property type="entry name" value="AAA_18"/>
    <property type="match status" value="1"/>
</dbReference>
<evidence type="ECO:0000256" key="4">
    <source>
        <dbReference type="ARBA" id="ARBA00022552"/>
    </source>
</evidence>
<dbReference type="OrthoDB" id="10251185at2759"/>
<dbReference type="EMBL" id="LDAU01000073">
    <property type="protein sequence ID" value="KRX08112.1"/>
    <property type="molecule type" value="Genomic_DNA"/>
</dbReference>
<evidence type="ECO:0000256" key="3">
    <source>
        <dbReference type="ARBA" id="ARBA00022517"/>
    </source>
</evidence>
<dbReference type="InParanoid" id="A0A0V0R1F3"/>
<keyword evidence="4 10" id="KW-0698">rRNA processing</keyword>
<feature type="region of interest" description="NMPbind" evidence="10">
    <location>
        <begin position="48"/>
        <end position="71"/>
    </location>
</feature>
<comment type="function">
    <text evidence="10">Broad-specificity nucleoside monophosphate (NMP) kinase that catalyzes the reversible transfer of the terminal phosphate group between nucleoside triphosphates and monophosphates. Has also ATPase activity. Involved in the late cytoplasmic maturation steps of the 40S ribosomal particles, specifically 18S rRNA maturation. While NMP activity is not required for ribosome maturation, ATPase activity is. Associates transiently with small ribosomal subunit protein uS11. ATP hydrolysis breaks the interaction with uS11. May temporarily remove uS11 from the ribosome to enable a conformational change of the ribosomal RNA that is needed for the final maturation step of the small ribosomal subunit. Its NMP activity may have a role in nuclear energy homeostasis.</text>
</comment>
<evidence type="ECO:0000256" key="6">
    <source>
        <dbReference type="ARBA" id="ARBA00022741"/>
    </source>
</evidence>
<keyword evidence="5 10" id="KW-0808">Transferase</keyword>
<evidence type="ECO:0000256" key="9">
    <source>
        <dbReference type="ARBA" id="ARBA00023242"/>
    </source>
</evidence>
<feature type="binding site" evidence="10">
    <location>
        <position position="124"/>
    </location>
    <ligand>
        <name>ATP</name>
        <dbReference type="ChEBI" id="CHEBI:30616"/>
    </ligand>
</feature>
<evidence type="ECO:0000256" key="8">
    <source>
        <dbReference type="ARBA" id="ARBA00022840"/>
    </source>
</evidence>
<keyword evidence="12" id="KW-1185">Reference proteome</keyword>
<feature type="binding site" evidence="10">
    <location>
        <position position="30"/>
    </location>
    <ligand>
        <name>ATP</name>
        <dbReference type="ChEBI" id="CHEBI:30616"/>
    </ligand>
</feature>
<dbReference type="AlphaFoldDB" id="A0A0V0R1F3"/>
<dbReference type="GO" id="GO:0016887">
    <property type="term" value="F:ATP hydrolysis activity"/>
    <property type="evidence" value="ECO:0007669"/>
    <property type="project" value="UniProtKB-UniRule"/>
</dbReference>
<evidence type="ECO:0000313" key="11">
    <source>
        <dbReference type="EMBL" id="KRX08112.1"/>
    </source>
</evidence>
<dbReference type="HAMAP" id="MF_00039">
    <property type="entry name" value="Adenylate_kinase_AK6"/>
    <property type="match status" value="1"/>
</dbReference>
<proteinExistence type="inferred from homology"/>
<evidence type="ECO:0000256" key="5">
    <source>
        <dbReference type="ARBA" id="ARBA00022679"/>
    </source>
</evidence>
<dbReference type="PANTHER" id="PTHR12595:SF0">
    <property type="entry name" value="ADENYLATE KINASE ISOENZYME 6"/>
    <property type="match status" value="1"/>
</dbReference>
<dbReference type="GO" id="GO:0005634">
    <property type="term" value="C:nucleus"/>
    <property type="evidence" value="ECO:0007669"/>
    <property type="project" value="UniProtKB-SubCell"/>
</dbReference>
<feature type="binding site" evidence="10">
    <location>
        <position position="29"/>
    </location>
    <ligand>
        <name>ATP</name>
        <dbReference type="ChEBI" id="CHEBI:30616"/>
    </ligand>
</feature>